<sequence>MINIDMGYLSISLRIHLVHCCQICQNI</sequence>
<name>A0A2P2R4Q6_RHIMU</name>
<dbReference type="EMBL" id="GGEC01093752">
    <property type="protein sequence ID" value="MBX74236.1"/>
    <property type="molecule type" value="Transcribed_RNA"/>
</dbReference>
<reference evidence="1" key="1">
    <citation type="submission" date="2018-02" db="EMBL/GenBank/DDBJ databases">
        <title>Rhizophora mucronata_Transcriptome.</title>
        <authorList>
            <person name="Meera S.P."/>
            <person name="Sreeshan A."/>
            <person name="Augustine A."/>
        </authorList>
    </citation>
    <scope>NUCLEOTIDE SEQUENCE</scope>
    <source>
        <tissue evidence="1">Leaf</tissue>
    </source>
</reference>
<protein>
    <submittedName>
        <fullName evidence="1">Uncharacterized protein</fullName>
    </submittedName>
</protein>
<evidence type="ECO:0000313" key="1">
    <source>
        <dbReference type="EMBL" id="MBX74236.1"/>
    </source>
</evidence>
<organism evidence="1">
    <name type="scientific">Rhizophora mucronata</name>
    <name type="common">Asiatic mangrove</name>
    <dbReference type="NCBI Taxonomy" id="61149"/>
    <lineage>
        <taxon>Eukaryota</taxon>
        <taxon>Viridiplantae</taxon>
        <taxon>Streptophyta</taxon>
        <taxon>Embryophyta</taxon>
        <taxon>Tracheophyta</taxon>
        <taxon>Spermatophyta</taxon>
        <taxon>Magnoliopsida</taxon>
        <taxon>eudicotyledons</taxon>
        <taxon>Gunneridae</taxon>
        <taxon>Pentapetalae</taxon>
        <taxon>rosids</taxon>
        <taxon>fabids</taxon>
        <taxon>Malpighiales</taxon>
        <taxon>Rhizophoraceae</taxon>
        <taxon>Rhizophora</taxon>
    </lineage>
</organism>
<dbReference type="AlphaFoldDB" id="A0A2P2R4Q6"/>
<accession>A0A2P2R4Q6</accession>
<proteinExistence type="predicted"/>